<reference evidence="1 2" key="1">
    <citation type="journal article" date="2018" name="Sci. Rep.">
        <title>Genomic signatures of local adaptation to the degree of environmental predictability in rotifers.</title>
        <authorList>
            <person name="Franch-Gras L."/>
            <person name="Hahn C."/>
            <person name="Garcia-Roger E.M."/>
            <person name="Carmona M.J."/>
            <person name="Serra M."/>
            <person name="Gomez A."/>
        </authorList>
    </citation>
    <scope>NUCLEOTIDE SEQUENCE [LARGE SCALE GENOMIC DNA]</scope>
    <source>
        <strain evidence="1">HYR1</strain>
    </source>
</reference>
<evidence type="ECO:0000313" key="2">
    <source>
        <dbReference type="Proteomes" id="UP000276133"/>
    </source>
</evidence>
<comment type="caution">
    <text evidence="1">The sequence shown here is derived from an EMBL/GenBank/DDBJ whole genome shotgun (WGS) entry which is preliminary data.</text>
</comment>
<name>A0A3M7RFP1_BRAPC</name>
<dbReference type="AlphaFoldDB" id="A0A3M7RFP1"/>
<organism evidence="1 2">
    <name type="scientific">Brachionus plicatilis</name>
    <name type="common">Marine rotifer</name>
    <name type="synonym">Brachionus muelleri</name>
    <dbReference type="NCBI Taxonomy" id="10195"/>
    <lineage>
        <taxon>Eukaryota</taxon>
        <taxon>Metazoa</taxon>
        <taxon>Spiralia</taxon>
        <taxon>Gnathifera</taxon>
        <taxon>Rotifera</taxon>
        <taxon>Eurotatoria</taxon>
        <taxon>Monogononta</taxon>
        <taxon>Pseudotrocha</taxon>
        <taxon>Ploima</taxon>
        <taxon>Brachionidae</taxon>
        <taxon>Brachionus</taxon>
    </lineage>
</organism>
<evidence type="ECO:0000313" key="1">
    <source>
        <dbReference type="EMBL" id="RNA22392.1"/>
    </source>
</evidence>
<proteinExistence type="predicted"/>
<dbReference type="EMBL" id="REGN01003468">
    <property type="protein sequence ID" value="RNA22392.1"/>
    <property type="molecule type" value="Genomic_DNA"/>
</dbReference>
<protein>
    <submittedName>
        <fullName evidence="1">Uncharacterized protein</fullName>
    </submittedName>
</protein>
<gene>
    <name evidence="1" type="ORF">BpHYR1_038304</name>
</gene>
<accession>A0A3M7RFP1</accession>
<keyword evidence="2" id="KW-1185">Reference proteome</keyword>
<dbReference type="Proteomes" id="UP000276133">
    <property type="component" value="Unassembled WGS sequence"/>
</dbReference>
<sequence length="146" mass="17076">MKIPDRTETQKKVARVKFRNLYIKNPNISWILDDESYFTLSHVTLLQHKQVQSIPQLRNLSRNNLFGLSFLKGGKVYENGWRAKNLDELRNKIRLCTRNMDQNLVQDLLASASKRLNRVSSSVDALCLLVLNVWYRYVIIGKRPES</sequence>